<sequence length="270" mass="29721">MCGNPQSGETERGKPHWWHESDQVREADDARDGNGPEDLVNGKSVKEDEPVDDLQVAARQGPVIILIASQYSCSAIIVPTSGDPHHVPLLSVTLADLTNLKDHVARAIRHTSTLGPKLPRNNLIVLLRTATSTYTPGAHNDTFISPSCPSFHPVSTTHVRATSTFTDVHQACALSTGGYWDWVGADKVTFSPGFDQMAEPNHRFGLAFGKFAPRTRLNQTSAALHPPTNISDDKMICLFLRPNNCSVTKRTNYKLKMVFSKKMKMKIHQA</sequence>
<organism evidence="2 3">
    <name type="scientific">Suillus discolor</name>
    <dbReference type="NCBI Taxonomy" id="1912936"/>
    <lineage>
        <taxon>Eukaryota</taxon>
        <taxon>Fungi</taxon>
        <taxon>Dikarya</taxon>
        <taxon>Basidiomycota</taxon>
        <taxon>Agaricomycotina</taxon>
        <taxon>Agaricomycetes</taxon>
        <taxon>Agaricomycetidae</taxon>
        <taxon>Boletales</taxon>
        <taxon>Suillineae</taxon>
        <taxon>Suillaceae</taxon>
        <taxon>Suillus</taxon>
    </lineage>
</organism>
<evidence type="ECO:0000313" key="2">
    <source>
        <dbReference type="EMBL" id="KAG2116411.1"/>
    </source>
</evidence>
<proteinExistence type="predicted"/>
<gene>
    <name evidence="2" type="ORF">F5147DRAFT_758076</name>
</gene>
<dbReference type="RefSeq" id="XP_041297510.1">
    <property type="nucleotide sequence ID" value="XM_041440392.1"/>
</dbReference>
<name>A0A9P7FGV8_9AGAM</name>
<comment type="caution">
    <text evidence="2">The sequence shown here is derived from an EMBL/GenBank/DDBJ whole genome shotgun (WGS) entry which is preliminary data.</text>
</comment>
<dbReference type="Proteomes" id="UP000823399">
    <property type="component" value="Unassembled WGS sequence"/>
</dbReference>
<evidence type="ECO:0000256" key="1">
    <source>
        <dbReference type="SAM" id="MobiDB-lite"/>
    </source>
</evidence>
<protein>
    <submittedName>
        <fullName evidence="2">Uncharacterized protein</fullName>
    </submittedName>
</protein>
<reference evidence="2" key="1">
    <citation type="journal article" date="2020" name="New Phytol.">
        <title>Comparative genomics reveals dynamic genome evolution in host specialist ectomycorrhizal fungi.</title>
        <authorList>
            <person name="Lofgren L.A."/>
            <person name="Nguyen N.H."/>
            <person name="Vilgalys R."/>
            <person name="Ruytinx J."/>
            <person name="Liao H.L."/>
            <person name="Branco S."/>
            <person name="Kuo A."/>
            <person name="LaButti K."/>
            <person name="Lipzen A."/>
            <person name="Andreopoulos W."/>
            <person name="Pangilinan J."/>
            <person name="Riley R."/>
            <person name="Hundley H."/>
            <person name="Na H."/>
            <person name="Barry K."/>
            <person name="Grigoriev I.V."/>
            <person name="Stajich J.E."/>
            <person name="Kennedy P.G."/>
        </authorList>
    </citation>
    <scope>NUCLEOTIDE SEQUENCE</scope>
    <source>
        <strain evidence="2">FC423</strain>
    </source>
</reference>
<dbReference type="EMBL" id="JABBWM010000006">
    <property type="protein sequence ID" value="KAG2116411.1"/>
    <property type="molecule type" value="Genomic_DNA"/>
</dbReference>
<dbReference type="AlphaFoldDB" id="A0A9P7FGV8"/>
<feature type="compositionally biased region" description="Basic and acidic residues" evidence="1">
    <location>
        <begin position="9"/>
        <end position="34"/>
    </location>
</feature>
<dbReference type="OrthoDB" id="2692523at2759"/>
<accession>A0A9P7FGV8</accession>
<feature type="region of interest" description="Disordered" evidence="1">
    <location>
        <begin position="1"/>
        <end position="46"/>
    </location>
</feature>
<dbReference type="GeneID" id="64702651"/>
<keyword evidence="3" id="KW-1185">Reference proteome</keyword>
<evidence type="ECO:0000313" key="3">
    <source>
        <dbReference type="Proteomes" id="UP000823399"/>
    </source>
</evidence>